<organism evidence="1">
    <name type="scientific">Psychrobacter sp. DAB_AL60</name>
    <dbReference type="NCBI Taxonomy" id="1028419"/>
    <lineage>
        <taxon>Bacteria</taxon>
        <taxon>Pseudomonadati</taxon>
        <taxon>Pseudomonadota</taxon>
        <taxon>Gammaproteobacteria</taxon>
        <taxon>Moraxellales</taxon>
        <taxon>Moraxellaceae</taxon>
        <taxon>Psychrobacter</taxon>
    </lineage>
</organism>
<protein>
    <submittedName>
        <fullName evidence="1">Truncated transposase mutator family protein</fullName>
    </submittedName>
</protein>
<name>H9C6L7_9GAMM</name>
<geneLocation type="plasmid" evidence="1">
    <name>pP60P2</name>
</geneLocation>
<dbReference type="AlphaFoldDB" id="H9C6L7"/>
<accession>H9C6L7</accession>
<dbReference type="EMBL" id="JQ245704">
    <property type="protein sequence ID" value="AFF18221.1"/>
    <property type="molecule type" value="Genomic_DNA"/>
</dbReference>
<proteinExistence type="predicted"/>
<evidence type="ECO:0000313" key="1">
    <source>
        <dbReference type="EMBL" id="AFF18221.1"/>
    </source>
</evidence>
<keyword evidence="1" id="KW-0614">Plasmid</keyword>
<reference evidence="1" key="1">
    <citation type="journal article" date="2013" name="Extremophiles">
        <title>Plasmid diversity in arctic strains of Psychrobacter spp.</title>
        <authorList>
            <person name="Dziewit L."/>
            <person name="Cegielski A."/>
            <person name="Romaniuk K."/>
            <person name="Uhrynowski W."/>
            <person name="Szych A."/>
            <person name="Niesiobedzki P."/>
            <person name="Zmuda-Baranowska M.J."/>
            <person name="Zdanowski M.K."/>
            <person name="Bartosik D."/>
        </authorList>
    </citation>
    <scope>NUCLEOTIDE SEQUENCE</scope>
    <source>
        <strain evidence="1">DAB_AL60</strain>
        <plasmid evidence="1">pP60P2</plasmid>
    </source>
</reference>
<sequence length="63" mass="7371">MISRNSLNSFEDIKDFQKQLMQSFIDTTLVAQMDYHKHEKADKPDKCNRHTKKTGLSVLITMI</sequence>